<evidence type="ECO:0000313" key="6">
    <source>
        <dbReference type="Proteomes" id="UP001652445"/>
    </source>
</evidence>
<dbReference type="InterPro" id="IPR018062">
    <property type="entry name" value="HTH_AraC-typ_CS"/>
</dbReference>
<evidence type="ECO:0000313" key="5">
    <source>
        <dbReference type="EMBL" id="MCU6793218.1"/>
    </source>
</evidence>
<keyword evidence="1" id="KW-0805">Transcription regulation</keyword>
<evidence type="ECO:0000256" key="1">
    <source>
        <dbReference type="ARBA" id="ARBA00023015"/>
    </source>
</evidence>
<accession>A0ABT2UEZ0</accession>
<evidence type="ECO:0000256" key="2">
    <source>
        <dbReference type="ARBA" id="ARBA00023125"/>
    </source>
</evidence>
<keyword evidence="3" id="KW-0804">Transcription</keyword>
<evidence type="ECO:0000256" key="3">
    <source>
        <dbReference type="ARBA" id="ARBA00023163"/>
    </source>
</evidence>
<comment type="caution">
    <text evidence="5">The sequence shown here is derived from an EMBL/GenBank/DDBJ whole genome shotgun (WGS) entry which is preliminary data.</text>
</comment>
<protein>
    <submittedName>
        <fullName evidence="5">AraC family transcriptional regulator</fullName>
    </submittedName>
</protein>
<keyword evidence="6" id="KW-1185">Reference proteome</keyword>
<dbReference type="InterPro" id="IPR020449">
    <property type="entry name" value="Tscrpt_reg_AraC-type_HTH"/>
</dbReference>
<dbReference type="Pfam" id="PF12833">
    <property type="entry name" value="HTH_18"/>
    <property type="match status" value="1"/>
</dbReference>
<dbReference type="SUPFAM" id="SSF46689">
    <property type="entry name" value="Homeodomain-like"/>
    <property type="match status" value="2"/>
</dbReference>
<dbReference type="SUPFAM" id="SSF51215">
    <property type="entry name" value="Regulatory protein AraC"/>
    <property type="match status" value="1"/>
</dbReference>
<feature type="domain" description="HTH araC/xylS-type" evidence="4">
    <location>
        <begin position="170"/>
        <end position="268"/>
    </location>
</feature>
<dbReference type="InterPro" id="IPR009057">
    <property type="entry name" value="Homeodomain-like_sf"/>
</dbReference>
<dbReference type="Gene3D" id="1.10.10.60">
    <property type="entry name" value="Homeodomain-like"/>
    <property type="match status" value="2"/>
</dbReference>
<keyword evidence="2" id="KW-0238">DNA-binding</keyword>
<dbReference type="PRINTS" id="PR00032">
    <property type="entry name" value="HTHARAC"/>
</dbReference>
<gene>
    <name evidence="5" type="ORF">OB236_13935</name>
</gene>
<dbReference type="SMART" id="SM00342">
    <property type="entry name" value="HTH_ARAC"/>
    <property type="match status" value="1"/>
</dbReference>
<name>A0ABT2UEZ0_9BACL</name>
<evidence type="ECO:0000259" key="4">
    <source>
        <dbReference type="PROSITE" id="PS01124"/>
    </source>
</evidence>
<proteinExistence type="predicted"/>
<dbReference type="InterPro" id="IPR037923">
    <property type="entry name" value="HTH-like"/>
</dbReference>
<dbReference type="Proteomes" id="UP001652445">
    <property type="component" value="Unassembled WGS sequence"/>
</dbReference>
<dbReference type="PROSITE" id="PS01124">
    <property type="entry name" value="HTH_ARAC_FAMILY_2"/>
    <property type="match status" value="1"/>
</dbReference>
<dbReference type="PANTHER" id="PTHR43280">
    <property type="entry name" value="ARAC-FAMILY TRANSCRIPTIONAL REGULATOR"/>
    <property type="match status" value="1"/>
</dbReference>
<dbReference type="PANTHER" id="PTHR43280:SF28">
    <property type="entry name" value="HTH-TYPE TRANSCRIPTIONAL ACTIVATOR RHAS"/>
    <property type="match status" value="1"/>
</dbReference>
<dbReference type="InterPro" id="IPR018060">
    <property type="entry name" value="HTH_AraC"/>
</dbReference>
<reference evidence="5 6" key="1">
    <citation type="submission" date="2022-09" db="EMBL/GenBank/DDBJ databases">
        <authorList>
            <person name="Han X.L."/>
            <person name="Wang Q."/>
            <person name="Lu T."/>
        </authorList>
    </citation>
    <scope>NUCLEOTIDE SEQUENCE [LARGE SCALE GENOMIC DNA]</scope>
    <source>
        <strain evidence="5 6">WQ 127069</strain>
    </source>
</reference>
<dbReference type="PROSITE" id="PS00041">
    <property type="entry name" value="HTH_ARAC_FAMILY_1"/>
    <property type="match status" value="1"/>
</dbReference>
<sequence>MSKVKFPKSYQHYERIFSLYDIIFVRYGTLYMNEDGIPYEIGENQMLVLEPGKLHYGHIACREDTLIYYLHFQHHSAHRLVHPEEIRWHSVLPITTYRDLEPQEQFMYIPKFKELNTSQIWSLLDEMIELRNLSVLEQMLPLQALFGQLLMMLQKMSKTSHNHHSQQICDDIIIYLNDHINKPFRLEEMSQKLNFSIDYLSKCLKKHTDLTPLQYLNRIRMLKARDLLEHSESSLREISSSVGISDMNYFFRLFRKHFGIPPAKYRASFYSVISERSIT</sequence>
<organism evidence="5 6">
    <name type="scientific">Paenibacillus baimaensis</name>
    <dbReference type="NCBI Taxonomy" id="2982185"/>
    <lineage>
        <taxon>Bacteria</taxon>
        <taxon>Bacillati</taxon>
        <taxon>Bacillota</taxon>
        <taxon>Bacilli</taxon>
        <taxon>Bacillales</taxon>
        <taxon>Paenibacillaceae</taxon>
        <taxon>Paenibacillus</taxon>
    </lineage>
</organism>
<dbReference type="EMBL" id="JAOQIO010000038">
    <property type="protein sequence ID" value="MCU6793218.1"/>
    <property type="molecule type" value="Genomic_DNA"/>
</dbReference>